<evidence type="ECO:0000313" key="1">
    <source>
        <dbReference type="EMBL" id="AXR78078.1"/>
    </source>
</evidence>
<proteinExistence type="predicted"/>
<sequence length="61" mass="6780">MRGNQRSDGSWTMRETVKSVLFRTSGSTTIEECRRCGKTIEHGDSDCPACGCTETVTYEIT</sequence>
<dbReference type="AlphaFoldDB" id="A0A346PEY3"/>
<dbReference type="KEGG" id="nan:AArc1_1754"/>
<dbReference type="RefSeq" id="WP_117364184.1">
    <property type="nucleotide sequence ID" value="NZ_CP024047.1"/>
</dbReference>
<accession>A0A346PEY3</accession>
<dbReference type="Proteomes" id="UP000258707">
    <property type="component" value="Chromosome"/>
</dbReference>
<evidence type="ECO:0000313" key="2">
    <source>
        <dbReference type="Proteomes" id="UP000258707"/>
    </source>
</evidence>
<organism evidence="1 2">
    <name type="scientific">Natrarchaeobaculum sulfurireducens</name>
    <dbReference type="NCBI Taxonomy" id="2044521"/>
    <lineage>
        <taxon>Archaea</taxon>
        <taxon>Methanobacteriati</taxon>
        <taxon>Methanobacteriota</taxon>
        <taxon>Stenosarchaea group</taxon>
        <taxon>Halobacteria</taxon>
        <taxon>Halobacteriales</taxon>
        <taxon>Natrialbaceae</taxon>
        <taxon>Natrarchaeobaculum</taxon>
    </lineage>
</organism>
<dbReference type="EMBL" id="CP024047">
    <property type="protein sequence ID" value="AXR78078.1"/>
    <property type="molecule type" value="Genomic_DNA"/>
</dbReference>
<name>A0A346PEY3_9EURY</name>
<dbReference type="GeneID" id="37638546"/>
<protein>
    <submittedName>
        <fullName evidence="1">C2C2 Zn finger</fullName>
    </submittedName>
</protein>
<reference evidence="2" key="1">
    <citation type="submission" date="2017-10" db="EMBL/GenBank/DDBJ databases">
        <title>Phenotypic and genomic properties of facultatively anaerobic sulfur-reducing natronoarchaea from hypersaline soda lakes.</title>
        <authorList>
            <person name="Sorokin D.Y."/>
            <person name="Kublanov I.V."/>
            <person name="Roman P."/>
            <person name="Sinninghe Damste J.S."/>
            <person name="Golyshin P.N."/>
            <person name="Rojo D."/>
            <person name="Ciordia S."/>
            <person name="Mena Md.C."/>
            <person name="Ferrer M."/>
            <person name="Messina E."/>
            <person name="Smedile F."/>
            <person name="La Spada G."/>
            <person name="La Cono V."/>
            <person name="Yakimov M.M."/>
        </authorList>
    </citation>
    <scope>NUCLEOTIDE SEQUENCE [LARGE SCALE GENOMIC DNA]</scope>
    <source>
        <strain evidence="2">AArc1</strain>
    </source>
</reference>
<gene>
    <name evidence="1" type="ORF">AArc1_1754</name>
</gene>